<dbReference type="InterPro" id="IPR041588">
    <property type="entry name" value="Integrase_H2C2"/>
</dbReference>
<accession>A0A8X6NVG2</accession>
<evidence type="ECO:0000313" key="3">
    <source>
        <dbReference type="Proteomes" id="UP000887013"/>
    </source>
</evidence>
<reference evidence="2" key="1">
    <citation type="submission" date="2020-08" db="EMBL/GenBank/DDBJ databases">
        <title>Multicomponent nature underlies the extraordinary mechanical properties of spider dragline silk.</title>
        <authorList>
            <person name="Kono N."/>
            <person name="Nakamura H."/>
            <person name="Mori M."/>
            <person name="Yoshida Y."/>
            <person name="Ohtoshi R."/>
            <person name="Malay A.D."/>
            <person name="Moran D.A.P."/>
            <person name="Tomita M."/>
            <person name="Numata K."/>
            <person name="Arakawa K."/>
        </authorList>
    </citation>
    <scope>NUCLEOTIDE SEQUENCE</scope>
</reference>
<dbReference type="PROSITE" id="PS50994">
    <property type="entry name" value="INTEGRASE"/>
    <property type="match status" value="1"/>
</dbReference>
<name>A0A8X6NVG2_NEPPI</name>
<evidence type="ECO:0000259" key="1">
    <source>
        <dbReference type="PROSITE" id="PS50994"/>
    </source>
</evidence>
<sequence>NNQIRLGGRLQFAPLSADVPHAFLLEGNHPFVLLLIKDTQVRLHHLGTRIVLSELRSDFWILRGRQVIKKVLHQCLPCKLSKLKCGNQIEGPLPSERVTPSVPFSTTGIDFAGPLYVRKNSPSDIAYIALFKCATTRALHIELVSDLSTDKFLLALQRFVGRRGLPCTIYTDNATTFHAANRELIHLWIVITSGKIQQFYAHNGIH</sequence>
<dbReference type="AlphaFoldDB" id="A0A8X6NVG2"/>
<comment type="caution">
    <text evidence="2">The sequence shown here is derived from an EMBL/GenBank/DDBJ whole genome shotgun (WGS) entry which is preliminary data.</text>
</comment>
<dbReference type="InterPro" id="IPR036397">
    <property type="entry name" value="RNaseH_sf"/>
</dbReference>
<dbReference type="GO" id="GO:0015074">
    <property type="term" value="P:DNA integration"/>
    <property type="evidence" value="ECO:0007669"/>
    <property type="project" value="InterPro"/>
</dbReference>
<gene>
    <name evidence="2" type="primary">AVEN_208136_1</name>
    <name evidence="2" type="ORF">NPIL_311591</name>
</gene>
<protein>
    <submittedName>
        <fullName evidence="2">Integrase catalytic domain-containing protein</fullName>
    </submittedName>
</protein>
<dbReference type="InterPro" id="IPR012337">
    <property type="entry name" value="RNaseH-like_sf"/>
</dbReference>
<dbReference type="GO" id="GO:0003676">
    <property type="term" value="F:nucleic acid binding"/>
    <property type="evidence" value="ECO:0007669"/>
    <property type="project" value="InterPro"/>
</dbReference>
<dbReference type="SUPFAM" id="SSF53098">
    <property type="entry name" value="Ribonuclease H-like"/>
    <property type="match status" value="1"/>
</dbReference>
<dbReference type="InterPro" id="IPR001584">
    <property type="entry name" value="Integrase_cat-core"/>
</dbReference>
<proteinExistence type="predicted"/>
<dbReference type="Gene3D" id="3.30.420.10">
    <property type="entry name" value="Ribonuclease H-like superfamily/Ribonuclease H"/>
    <property type="match status" value="1"/>
</dbReference>
<evidence type="ECO:0000313" key="2">
    <source>
        <dbReference type="EMBL" id="GFT33728.1"/>
    </source>
</evidence>
<dbReference type="PANTHER" id="PTHR47331:SF6">
    <property type="entry name" value="DOUBLECORTIN DOMAIN-CONTAINING PROTEIN"/>
    <property type="match status" value="1"/>
</dbReference>
<organism evidence="2 3">
    <name type="scientific">Nephila pilipes</name>
    <name type="common">Giant wood spider</name>
    <name type="synonym">Nephila maculata</name>
    <dbReference type="NCBI Taxonomy" id="299642"/>
    <lineage>
        <taxon>Eukaryota</taxon>
        <taxon>Metazoa</taxon>
        <taxon>Ecdysozoa</taxon>
        <taxon>Arthropoda</taxon>
        <taxon>Chelicerata</taxon>
        <taxon>Arachnida</taxon>
        <taxon>Araneae</taxon>
        <taxon>Araneomorphae</taxon>
        <taxon>Entelegynae</taxon>
        <taxon>Araneoidea</taxon>
        <taxon>Nephilidae</taxon>
        <taxon>Nephila</taxon>
    </lineage>
</organism>
<feature type="non-terminal residue" evidence="2">
    <location>
        <position position="1"/>
    </location>
</feature>
<dbReference type="Pfam" id="PF17921">
    <property type="entry name" value="Integrase_H2C2"/>
    <property type="match status" value="1"/>
</dbReference>
<feature type="domain" description="Integrase catalytic" evidence="1">
    <location>
        <begin position="99"/>
        <end position="206"/>
    </location>
</feature>
<dbReference type="OrthoDB" id="6430604at2759"/>
<dbReference type="Proteomes" id="UP000887013">
    <property type="component" value="Unassembled WGS sequence"/>
</dbReference>
<dbReference type="EMBL" id="BMAW01108385">
    <property type="protein sequence ID" value="GFT33728.1"/>
    <property type="molecule type" value="Genomic_DNA"/>
</dbReference>
<dbReference type="PANTHER" id="PTHR47331">
    <property type="entry name" value="PHD-TYPE DOMAIN-CONTAINING PROTEIN"/>
    <property type="match status" value="1"/>
</dbReference>
<keyword evidence="3" id="KW-1185">Reference proteome</keyword>